<dbReference type="Pfam" id="PF07690">
    <property type="entry name" value="MFS_1"/>
    <property type="match status" value="1"/>
</dbReference>
<gene>
    <name evidence="7" type="ORF">FBZ88_11421</name>
</gene>
<feature type="transmembrane region" description="Helical" evidence="5">
    <location>
        <begin position="172"/>
        <end position="191"/>
    </location>
</feature>
<feature type="transmembrane region" description="Helical" evidence="5">
    <location>
        <begin position="258"/>
        <end position="279"/>
    </location>
</feature>
<dbReference type="PANTHER" id="PTHR23508">
    <property type="entry name" value="CARBOXYLIC ACID TRANSPORTER PROTEIN HOMOLOG"/>
    <property type="match status" value="1"/>
</dbReference>
<evidence type="ECO:0000256" key="3">
    <source>
        <dbReference type="ARBA" id="ARBA00022989"/>
    </source>
</evidence>
<evidence type="ECO:0000256" key="5">
    <source>
        <dbReference type="SAM" id="Phobius"/>
    </source>
</evidence>
<accession>A0A560FN99</accession>
<feature type="transmembrane region" description="Helical" evidence="5">
    <location>
        <begin position="288"/>
        <end position="307"/>
    </location>
</feature>
<dbReference type="PROSITE" id="PS00217">
    <property type="entry name" value="SUGAR_TRANSPORT_2"/>
    <property type="match status" value="1"/>
</dbReference>
<evidence type="ECO:0000313" key="7">
    <source>
        <dbReference type="EMBL" id="TWB23098.1"/>
    </source>
</evidence>
<sequence length="411" mass="43628">MRTNWYCKLGTNSRLAFWTSFAGFSLDAMDVQLYAFMLPVLVALWHLTHAQAGLLATVTLVSSAAGGWIAGMLADRLGRVRLLKITILGLAISTCFCGLVDGYVSFLAARAFQGLCFGSEWTVGAVLVAEAAAPEFRGRMVGAAQSAWPVGWGLAAASATLIPALLPPDWGWRAPFMIGLPPALLVFIYRTRMSETEAFLQLTRARPAWNGIFAAPVLPSTLKGCLLTTGMHGGYWAIATWWPAMLKAERGFSTATASLYFGALVAGSFLGYAFGAWLGDRKGRRETLASFALGATLLLLACTLYPVSGQALLLLSFPLGFFALGMFSVIGAILAELYPTALRGSGLGFCYNFGRGMAGITPLLIGGSILGLGLRHAIGLYATAAYALVVVAAFLLPETRGQELRSAPVES</sequence>
<feature type="transmembrane region" description="Helical" evidence="5">
    <location>
        <begin position="313"/>
        <end position="337"/>
    </location>
</feature>
<feature type="domain" description="Major facilitator superfamily (MFS) profile" evidence="6">
    <location>
        <begin position="16"/>
        <end position="400"/>
    </location>
</feature>
<dbReference type="Proteomes" id="UP000316545">
    <property type="component" value="Unassembled WGS sequence"/>
</dbReference>
<name>A0A560FN99_9PROT</name>
<feature type="transmembrane region" description="Helical" evidence="5">
    <location>
        <begin position="21"/>
        <end position="46"/>
    </location>
</feature>
<feature type="transmembrane region" description="Helical" evidence="5">
    <location>
        <begin position="349"/>
        <end position="372"/>
    </location>
</feature>
<dbReference type="Gene3D" id="1.20.1250.20">
    <property type="entry name" value="MFS general substrate transporter like domains"/>
    <property type="match status" value="2"/>
</dbReference>
<evidence type="ECO:0000256" key="2">
    <source>
        <dbReference type="ARBA" id="ARBA00022692"/>
    </source>
</evidence>
<dbReference type="PANTHER" id="PTHR23508:SF10">
    <property type="entry name" value="CARBOXYLIC ACID TRANSPORTER PROTEIN HOMOLOG"/>
    <property type="match status" value="1"/>
</dbReference>
<comment type="caution">
    <text evidence="7">The sequence shown here is derived from an EMBL/GenBank/DDBJ whole genome shotgun (WGS) entry which is preliminary data.</text>
</comment>
<evidence type="ECO:0000256" key="1">
    <source>
        <dbReference type="ARBA" id="ARBA00004141"/>
    </source>
</evidence>
<dbReference type="InterPro" id="IPR036259">
    <property type="entry name" value="MFS_trans_sf"/>
</dbReference>
<dbReference type="AlphaFoldDB" id="A0A560FN99"/>
<dbReference type="PROSITE" id="PS50850">
    <property type="entry name" value="MFS"/>
    <property type="match status" value="1"/>
</dbReference>
<dbReference type="EMBL" id="VITO01000014">
    <property type="protein sequence ID" value="TWB23098.1"/>
    <property type="molecule type" value="Genomic_DNA"/>
</dbReference>
<feature type="transmembrane region" description="Helical" evidence="5">
    <location>
        <begin position="212"/>
        <end position="238"/>
    </location>
</feature>
<dbReference type="InterPro" id="IPR011701">
    <property type="entry name" value="MFS"/>
</dbReference>
<comment type="subcellular location">
    <subcellularLocation>
        <location evidence="1">Membrane</location>
        <topology evidence="1">Multi-pass membrane protein</topology>
    </subcellularLocation>
</comment>
<dbReference type="InterPro" id="IPR020846">
    <property type="entry name" value="MFS_dom"/>
</dbReference>
<dbReference type="GO" id="GO:0046943">
    <property type="term" value="F:carboxylic acid transmembrane transporter activity"/>
    <property type="evidence" value="ECO:0007669"/>
    <property type="project" value="TreeGrafter"/>
</dbReference>
<keyword evidence="3 5" id="KW-1133">Transmembrane helix</keyword>
<dbReference type="InterPro" id="IPR005829">
    <property type="entry name" value="Sugar_transporter_CS"/>
</dbReference>
<reference evidence="7 8" key="1">
    <citation type="submission" date="2019-06" db="EMBL/GenBank/DDBJ databases">
        <title>Genomic Encyclopedia of Type Strains, Phase IV (KMG-V): Genome sequencing to study the core and pangenomes of soil and plant-associated prokaryotes.</title>
        <authorList>
            <person name="Whitman W."/>
        </authorList>
    </citation>
    <scope>NUCLEOTIDE SEQUENCE [LARGE SCALE GENOMIC DNA]</scope>
    <source>
        <strain evidence="7 8">BR 11865</strain>
    </source>
</reference>
<evidence type="ECO:0000313" key="8">
    <source>
        <dbReference type="Proteomes" id="UP000316545"/>
    </source>
</evidence>
<keyword evidence="4 5" id="KW-0472">Membrane</keyword>
<evidence type="ECO:0000259" key="6">
    <source>
        <dbReference type="PROSITE" id="PS50850"/>
    </source>
</evidence>
<keyword evidence="2 5" id="KW-0812">Transmembrane</keyword>
<dbReference type="SUPFAM" id="SSF103473">
    <property type="entry name" value="MFS general substrate transporter"/>
    <property type="match status" value="1"/>
</dbReference>
<keyword evidence="8" id="KW-1185">Reference proteome</keyword>
<evidence type="ECO:0000256" key="4">
    <source>
        <dbReference type="ARBA" id="ARBA00023136"/>
    </source>
</evidence>
<feature type="transmembrane region" description="Helical" evidence="5">
    <location>
        <begin position="85"/>
        <end position="106"/>
    </location>
</feature>
<feature type="transmembrane region" description="Helical" evidence="5">
    <location>
        <begin position="378"/>
        <end position="396"/>
    </location>
</feature>
<feature type="transmembrane region" description="Helical" evidence="5">
    <location>
        <begin position="52"/>
        <end position="73"/>
    </location>
</feature>
<protein>
    <submittedName>
        <fullName evidence="7">Putative MFS family arabinose efflux permease</fullName>
    </submittedName>
</protein>
<organism evidence="7 8">
    <name type="scientific">Nitrospirillum amazonense</name>
    <dbReference type="NCBI Taxonomy" id="28077"/>
    <lineage>
        <taxon>Bacteria</taxon>
        <taxon>Pseudomonadati</taxon>
        <taxon>Pseudomonadota</taxon>
        <taxon>Alphaproteobacteria</taxon>
        <taxon>Rhodospirillales</taxon>
        <taxon>Azospirillaceae</taxon>
        <taxon>Nitrospirillum</taxon>
    </lineage>
</organism>
<dbReference type="GO" id="GO:0005886">
    <property type="term" value="C:plasma membrane"/>
    <property type="evidence" value="ECO:0007669"/>
    <property type="project" value="TreeGrafter"/>
</dbReference>
<proteinExistence type="predicted"/>